<protein>
    <submittedName>
        <fullName evidence="1">Uncharacterized protein</fullName>
    </submittedName>
</protein>
<dbReference type="Proteomes" id="UP000030816">
    <property type="component" value="Unassembled WGS sequence"/>
</dbReference>
<evidence type="ECO:0000313" key="1">
    <source>
        <dbReference type="EMBL" id="KHO01318.1"/>
    </source>
</evidence>
<dbReference type="EMBL" id="AZHE01000001">
    <property type="protein sequence ID" value="KHO01318.1"/>
    <property type="molecule type" value="Genomic_DNA"/>
</dbReference>
<dbReference type="HOGENOM" id="CLU_1917522_0_0_1"/>
<dbReference type="GeneID" id="63734774"/>
<reference evidence="1 2" key="1">
    <citation type="journal article" date="2014" name="Proc. Natl. Acad. Sci. U.S.A.">
        <title>Trajectory and genomic determinants of fungal-pathogen speciation and host adaptation.</title>
        <authorList>
            <person name="Hu X."/>
            <person name="Xiao G."/>
            <person name="Zheng P."/>
            <person name="Shang Y."/>
            <person name="Su Y."/>
            <person name="Zhang X."/>
            <person name="Liu X."/>
            <person name="Zhan S."/>
            <person name="St Leger R.J."/>
            <person name="Wang C."/>
        </authorList>
    </citation>
    <scope>NUCLEOTIDE SEQUENCE [LARGE SCALE GENOMIC DNA]</scope>
    <source>
        <strain evidence="1 2">ARSEF 1941</strain>
    </source>
</reference>
<dbReference type="RefSeq" id="XP_040682383.1">
    <property type="nucleotide sequence ID" value="XM_040819118.1"/>
</dbReference>
<keyword evidence="2" id="KW-1185">Reference proteome</keyword>
<proteinExistence type="predicted"/>
<comment type="caution">
    <text evidence="1">The sequence shown here is derived from an EMBL/GenBank/DDBJ whole genome shotgun (WGS) entry which is preliminary data.</text>
</comment>
<name>A0A0B2X6F3_METAS</name>
<dbReference type="OrthoDB" id="4770079at2759"/>
<dbReference type="AlphaFoldDB" id="A0A0B2X6F3"/>
<sequence>MALAETIDIVFLGALSPDEENSIGRTRFAAWYSEAYRPKDMPSDKDTMIRVVREYETKVYNLSGTHKIQWNVLIRLLHEQGVAKTAIEIRNMHHHFVHGAALSRSFYIYLAELVETAEDWGSVNRNKRSSKG</sequence>
<evidence type="ECO:0000313" key="2">
    <source>
        <dbReference type="Proteomes" id="UP000030816"/>
    </source>
</evidence>
<organism evidence="1 2">
    <name type="scientific">Metarhizium album (strain ARSEF 1941)</name>
    <dbReference type="NCBI Taxonomy" id="1081103"/>
    <lineage>
        <taxon>Eukaryota</taxon>
        <taxon>Fungi</taxon>
        <taxon>Dikarya</taxon>
        <taxon>Ascomycota</taxon>
        <taxon>Pezizomycotina</taxon>
        <taxon>Sordariomycetes</taxon>
        <taxon>Hypocreomycetidae</taxon>
        <taxon>Hypocreales</taxon>
        <taxon>Clavicipitaceae</taxon>
        <taxon>Metarhizium</taxon>
    </lineage>
</organism>
<gene>
    <name evidence="1" type="ORF">MAM_00319</name>
</gene>
<accession>A0A0B2X6F3</accession>